<feature type="domain" description="PiggyBac transposable element-derived protein" evidence="3">
    <location>
        <begin position="50"/>
        <end position="265"/>
    </location>
</feature>
<organism evidence="4 5">
    <name type="scientific">Phytophthora megakarya</name>
    <dbReference type="NCBI Taxonomy" id="4795"/>
    <lineage>
        <taxon>Eukaryota</taxon>
        <taxon>Sar</taxon>
        <taxon>Stramenopiles</taxon>
        <taxon>Oomycota</taxon>
        <taxon>Peronosporomycetes</taxon>
        <taxon>Peronosporales</taxon>
        <taxon>Peronosporaceae</taxon>
        <taxon>Phytophthora</taxon>
    </lineage>
</organism>
<dbReference type="STRING" id="4795.A0A225WGW2"/>
<dbReference type="AlphaFoldDB" id="A0A225WGW2"/>
<evidence type="ECO:0000259" key="3">
    <source>
        <dbReference type="Pfam" id="PF13843"/>
    </source>
</evidence>
<sequence>MSDVEDDVEEADVDEYIQQPYEPVDNSSIYPWLRQRYSGPSAEALRHEDSPIGLFFYMMPVVLWQHIAASSNEYHRGMLPLRYEEAYRRYRKKYFASKRSRDQPELPRKTRRDIQNEMAAKKPIMPHELCRFVGLLVARTIAPNREKLANHWKTADVGAISRGCFDSVLSRDRFLEISRNLHFNSNKNPRAQTDRAWKIRKVVEVLQRTFARGYVAPSELSFDEAVLPSRSSFNKMRVYMKDKPHKWGTKLFILCSTVTAYCIRYVFGYVVYIRCIMLFIVTEACSSKLNINSFEVYCGKKQQHKTDMKSGPAEVVRNLLEVFGPEARKDGMRLIVIDRFYTSVALEIQLLLMGFYCVGTIMTNRLGYCKDVIEKKKTRPANISRGSFKLARWCLGGTPAQYTGGSLALDRVVRQDGTTHTEVPCPRVIEDYHTFMGGVDVHDQLRLQRYSLRRALRFRKYYKSLVLVLIDLAIVNGYIIHKAYHKNMESRPLTHVKYMIKLHLQLIQLQASDMYEWNAFGAQLPEPEPTYVPLPVGADESSEHAARQVDEWWNADTQAKRRQRSCKVCSVLRTEKHRAATTTYYCSTCSDAGPIYLCMRARRKVREVAMTCWDIWHKEWSNGKMIPVDNGRAIRVRRMPRPDTPRTPTTPGTPITSASNKRRRTSQ</sequence>
<evidence type="ECO:0000256" key="2">
    <source>
        <dbReference type="SAM" id="Phobius"/>
    </source>
</evidence>
<keyword evidence="2" id="KW-0472">Membrane</keyword>
<dbReference type="Proteomes" id="UP000198211">
    <property type="component" value="Unassembled WGS sequence"/>
</dbReference>
<feature type="region of interest" description="Disordered" evidence="1">
    <location>
        <begin position="637"/>
        <end position="667"/>
    </location>
</feature>
<dbReference type="OrthoDB" id="123623at2759"/>
<reference evidence="5" key="1">
    <citation type="submission" date="2017-03" db="EMBL/GenBank/DDBJ databases">
        <title>Phytopthora megakarya and P. palmivora, two closely related causual agents of cacao black pod achieved similar genome size and gene model numbers by different mechanisms.</title>
        <authorList>
            <person name="Ali S."/>
            <person name="Shao J."/>
            <person name="Larry D.J."/>
            <person name="Kronmiller B."/>
            <person name="Shen D."/>
            <person name="Strem M.D."/>
            <person name="Melnick R.L."/>
            <person name="Guiltinan M.J."/>
            <person name="Tyler B.M."/>
            <person name="Meinhardt L.W."/>
            <person name="Bailey B.A."/>
        </authorList>
    </citation>
    <scope>NUCLEOTIDE SEQUENCE [LARGE SCALE GENOMIC DNA]</scope>
    <source>
        <strain evidence="5">zdho120</strain>
    </source>
</reference>
<comment type="caution">
    <text evidence="4">The sequence shown here is derived from an EMBL/GenBank/DDBJ whole genome shotgun (WGS) entry which is preliminary data.</text>
</comment>
<dbReference type="InterPro" id="IPR029526">
    <property type="entry name" value="PGBD"/>
</dbReference>
<protein>
    <recommendedName>
        <fullName evidence="3">PiggyBac transposable element-derived protein domain-containing protein</fullName>
    </recommendedName>
</protein>
<feature type="transmembrane region" description="Helical" evidence="2">
    <location>
        <begin position="461"/>
        <end position="480"/>
    </location>
</feature>
<gene>
    <name evidence="4" type="ORF">PHMEG_0009714</name>
</gene>
<proteinExistence type="predicted"/>
<keyword evidence="5" id="KW-1185">Reference proteome</keyword>
<keyword evidence="2" id="KW-1133">Transmembrane helix</keyword>
<feature type="transmembrane region" description="Helical" evidence="2">
    <location>
        <begin position="348"/>
        <end position="368"/>
    </location>
</feature>
<evidence type="ECO:0000256" key="1">
    <source>
        <dbReference type="SAM" id="MobiDB-lite"/>
    </source>
</evidence>
<dbReference type="Pfam" id="PF13843">
    <property type="entry name" value="DDE_Tnp_1_7"/>
    <property type="match status" value="2"/>
</dbReference>
<feature type="transmembrane region" description="Helical" evidence="2">
    <location>
        <begin position="251"/>
        <end position="272"/>
    </location>
</feature>
<dbReference type="PANTHER" id="PTHR46599:SF3">
    <property type="entry name" value="PIGGYBAC TRANSPOSABLE ELEMENT-DERIVED PROTEIN 4"/>
    <property type="match status" value="1"/>
</dbReference>
<accession>A0A225WGW2</accession>
<name>A0A225WGW2_9STRA</name>
<keyword evidence="2" id="KW-0812">Transmembrane</keyword>
<feature type="domain" description="PiggyBac transposable element-derived protein" evidence="3">
    <location>
        <begin position="288"/>
        <end position="478"/>
    </location>
</feature>
<dbReference type="EMBL" id="NBNE01000925">
    <property type="protein sequence ID" value="OWZ16488.1"/>
    <property type="molecule type" value="Genomic_DNA"/>
</dbReference>
<evidence type="ECO:0000313" key="4">
    <source>
        <dbReference type="EMBL" id="OWZ16488.1"/>
    </source>
</evidence>
<evidence type="ECO:0000313" key="5">
    <source>
        <dbReference type="Proteomes" id="UP000198211"/>
    </source>
</evidence>
<dbReference type="PANTHER" id="PTHR46599">
    <property type="entry name" value="PIGGYBAC TRANSPOSABLE ELEMENT-DERIVED PROTEIN 4"/>
    <property type="match status" value="1"/>
</dbReference>
<feature type="compositionally biased region" description="Low complexity" evidence="1">
    <location>
        <begin position="646"/>
        <end position="656"/>
    </location>
</feature>